<dbReference type="STRING" id="702114.A1355_03300"/>
<evidence type="ECO:0000313" key="2">
    <source>
        <dbReference type="Proteomes" id="UP000077628"/>
    </source>
</evidence>
<gene>
    <name evidence="1" type="ORF">A1355_03300</name>
</gene>
<keyword evidence="2" id="KW-1185">Reference proteome</keyword>
<reference evidence="2" key="1">
    <citation type="submission" date="2016-03" db="EMBL/GenBank/DDBJ databases">
        <authorList>
            <person name="Heylen K."/>
            <person name="De Vos P."/>
            <person name="Vekeman B."/>
        </authorList>
    </citation>
    <scope>NUCLEOTIDE SEQUENCE [LARGE SCALE GENOMIC DNA]</scope>
    <source>
        <strain evidence="2">R-45383</strain>
    </source>
</reference>
<dbReference type="OrthoDB" id="5569793at2"/>
<dbReference type="RefSeq" id="WP_064027571.1">
    <property type="nucleotide sequence ID" value="NZ_LUUK01000151.1"/>
</dbReference>
<name>A0A177NPI3_9GAMM</name>
<dbReference type="Proteomes" id="UP000077628">
    <property type="component" value="Unassembled WGS sequence"/>
</dbReference>
<comment type="caution">
    <text evidence="1">The sequence shown here is derived from an EMBL/GenBank/DDBJ whole genome shotgun (WGS) entry which is preliminary data.</text>
</comment>
<dbReference type="AlphaFoldDB" id="A0A177NPI3"/>
<evidence type="ECO:0000313" key="1">
    <source>
        <dbReference type="EMBL" id="OAI19986.1"/>
    </source>
</evidence>
<protein>
    <submittedName>
        <fullName evidence="1">Uncharacterized protein</fullName>
    </submittedName>
</protein>
<sequence>MAKRKSSFYHVRWNRVGLNEERAAEVLGVSVEEVRRFDLEGNPLGERVLLLWDRKHVGVEGWDGFVFTRGKLKYKSHLWSAKSLLLWRDQTDEIERLQAELTHLRSWKGLAGEAVQKIKTGRR</sequence>
<proteinExistence type="predicted"/>
<organism evidence="1 2">
    <name type="scientific">Methylomonas koyamae</name>
    <dbReference type="NCBI Taxonomy" id="702114"/>
    <lineage>
        <taxon>Bacteria</taxon>
        <taxon>Pseudomonadati</taxon>
        <taxon>Pseudomonadota</taxon>
        <taxon>Gammaproteobacteria</taxon>
        <taxon>Methylococcales</taxon>
        <taxon>Methylococcaceae</taxon>
        <taxon>Methylomonas</taxon>
    </lineage>
</organism>
<accession>A0A177NPI3</accession>
<dbReference type="EMBL" id="LUUK01000151">
    <property type="protein sequence ID" value="OAI19986.1"/>
    <property type="molecule type" value="Genomic_DNA"/>
</dbReference>